<feature type="region of interest" description="Disordered" evidence="1">
    <location>
        <begin position="48"/>
        <end position="76"/>
    </location>
</feature>
<gene>
    <name evidence="2" type="ORF">WISP_106524</name>
</gene>
<proteinExistence type="predicted"/>
<sequence length="131" mass="14307">MIARSRMDLLLAKAEPNCGSDSTSPIMLLRKRGKTLQLQPERGVRIWERNSSADTKVSKGRGGGGGPSTRAEIPLQPPVKAMVQQLCPCSPMEIHCEAEIHLQSVETPTQVDLPEGGCDPMGSLHWNWHLA</sequence>
<reference evidence="2" key="1">
    <citation type="submission" date="2019-10" db="EMBL/GenBank/DDBJ databases">
        <authorList>
            <person name="Soares A.E.R."/>
            <person name="Aleixo A."/>
            <person name="Schneider P."/>
            <person name="Miyaki C.Y."/>
            <person name="Schneider M.P."/>
            <person name="Mello C."/>
            <person name="Vasconcelos A.T.R."/>
        </authorList>
    </citation>
    <scope>NUCLEOTIDE SEQUENCE</scope>
    <source>
        <tissue evidence="2">Muscle</tissue>
    </source>
</reference>
<evidence type="ECO:0000313" key="3">
    <source>
        <dbReference type="Proteomes" id="UP001145742"/>
    </source>
</evidence>
<accession>A0ABQ9CZT1</accession>
<comment type="caution">
    <text evidence="2">The sequence shown here is derived from an EMBL/GenBank/DDBJ whole genome shotgun (WGS) entry which is preliminary data.</text>
</comment>
<organism evidence="2 3">
    <name type="scientific">Willisornis vidua</name>
    <name type="common">Xingu scale-backed antbird</name>
    <dbReference type="NCBI Taxonomy" id="1566151"/>
    <lineage>
        <taxon>Eukaryota</taxon>
        <taxon>Metazoa</taxon>
        <taxon>Chordata</taxon>
        <taxon>Craniata</taxon>
        <taxon>Vertebrata</taxon>
        <taxon>Euteleostomi</taxon>
        <taxon>Archelosauria</taxon>
        <taxon>Archosauria</taxon>
        <taxon>Dinosauria</taxon>
        <taxon>Saurischia</taxon>
        <taxon>Theropoda</taxon>
        <taxon>Coelurosauria</taxon>
        <taxon>Aves</taxon>
        <taxon>Neognathae</taxon>
        <taxon>Neoaves</taxon>
        <taxon>Telluraves</taxon>
        <taxon>Australaves</taxon>
        <taxon>Passeriformes</taxon>
        <taxon>Thamnophilidae</taxon>
        <taxon>Willisornis</taxon>
    </lineage>
</organism>
<evidence type="ECO:0000313" key="2">
    <source>
        <dbReference type="EMBL" id="KAJ7410731.1"/>
    </source>
</evidence>
<dbReference type="Proteomes" id="UP001145742">
    <property type="component" value="Unassembled WGS sequence"/>
</dbReference>
<name>A0ABQ9CZT1_9PASS</name>
<protein>
    <submittedName>
        <fullName evidence="2">Protein pxr1-like</fullName>
    </submittedName>
</protein>
<evidence type="ECO:0000256" key="1">
    <source>
        <dbReference type="SAM" id="MobiDB-lite"/>
    </source>
</evidence>
<dbReference type="EMBL" id="WHWB01034388">
    <property type="protein sequence ID" value="KAJ7410731.1"/>
    <property type="molecule type" value="Genomic_DNA"/>
</dbReference>
<keyword evidence="3" id="KW-1185">Reference proteome</keyword>